<reference evidence="2 3" key="1">
    <citation type="submission" date="2020-08" db="EMBL/GenBank/DDBJ databases">
        <title>Genomic Encyclopedia of Type Strains, Phase IV (KMG-IV): sequencing the most valuable type-strain genomes for metagenomic binning, comparative biology and taxonomic classification.</title>
        <authorList>
            <person name="Goeker M."/>
        </authorList>
    </citation>
    <scope>NUCLEOTIDE SEQUENCE [LARGE SCALE GENOMIC DNA]</scope>
    <source>
        <strain evidence="2 3">DSM 44197</strain>
    </source>
</reference>
<evidence type="ECO:0000313" key="3">
    <source>
        <dbReference type="Proteomes" id="UP000572680"/>
    </source>
</evidence>
<gene>
    <name evidence="2" type="ORF">HNR61_009279</name>
</gene>
<dbReference type="AlphaFoldDB" id="A0A7W3QS87"/>
<evidence type="ECO:0000256" key="1">
    <source>
        <dbReference type="SAM" id="MobiDB-lite"/>
    </source>
</evidence>
<accession>A0A7W3QS87</accession>
<protein>
    <submittedName>
        <fullName evidence="2">Acetylornithine deacetylase/succinyl-diaminopimelate desuccinylase-like protein</fullName>
    </submittedName>
</protein>
<dbReference type="Proteomes" id="UP000572680">
    <property type="component" value="Unassembled WGS sequence"/>
</dbReference>
<sequence length="105" mass="11049">MPGQLVIGNGNVVSTGPPAAPPDAASDAARLAEFAREVRRALPELDLPEERRAEIESLVEGILRPAGERPPDHQRVRALGQSLRTVLEGSTAGVLSSVLLAGWPP</sequence>
<name>A0A7W3QS87_ACTNM</name>
<organism evidence="2 3">
    <name type="scientific">Actinomadura namibiensis</name>
    <dbReference type="NCBI Taxonomy" id="182080"/>
    <lineage>
        <taxon>Bacteria</taxon>
        <taxon>Bacillati</taxon>
        <taxon>Actinomycetota</taxon>
        <taxon>Actinomycetes</taxon>
        <taxon>Streptosporangiales</taxon>
        <taxon>Thermomonosporaceae</taxon>
        <taxon>Actinomadura</taxon>
    </lineage>
</organism>
<proteinExistence type="predicted"/>
<keyword evidence="3" id="KW-1185">Reference proteome</keyword>
<dbReference type="RefSeq" id="WP_182849391.1">
    <property type="nucleotide sequence ID" value="NZ_BAAALP010000067.1"/>
</dbReference>
<dbReference type="EMBL" id="JACJIA010000026">
    <property type="protein sequence ID" value="MBA8957584.1"/>
    <property type="molecule type" value="Genomic_DNA"/>
</dbReference>
<feature type="region of interest" description="Disordered" evidence="1">
    <location>
        <begin position="1"/>
        <end position="24"/>
    </location>
</feature>
<evidence type="ECO:0000313" key="2">
    <source>
        <dbReference type="EMBL" id="MBA8957584.1"/>
    </source>
</evidence>
<comment type="caution">
    <text evidence="2">The sequence shown here is derived from an EMBL/GenBank/DDBJ whole genome shotgun (WGS) entry which is preliminary data.</text>
</comment>